<dbReference type="InterPro" id="IPR004358">
    <property type="entry name" value="Sig_transdc_His_kin-like_C"/>
</dbReference>
<dbReference type="InterPro" id="IPR003594">
    <property type="entry name" value="HATPase_dom"/>
</dbReference>
<dbReference type="PANTHER" id="PTHR42878">
    <property type="entry name" value="TWO-COMPONENT HISTIDINE KINASE"/>
    <property type="match status" value="1"/>
</dbReference>
<sequence length="658" mass="71151">MPTGIPQALLALLAGVVAGAVLAVLVMRRRTPAAAAGLPEALDRCAMGAILIRDRRAVWANARCAGILGVDAGAIAGVETRAWHRDEAAYVDFGAVVEGLAEPGASFRGDVRLRKVDGSPFWAHLVGGPLVPGRPGQGVLWLVEDVTERVEAQFDLSEVLSLNQKLIAASPTGIMLYRAADGACVLVNEAAARILSGSQEEILRQNFRRLESWRETGLREAAERALASGAEETLEVHFTSSFGKEVWVVAHLVPFTSRGERLLLLLGDDVSAKVEAARALRASEEKYRVVVETLNEGLALVDSSGALTFCNQRLAEMGGYEPAEMLGRPYSAFVPEAGLAFLVEKNLLAQPSASETFEMGLRRRDGSLLEARVSLASVHDAQGAVTALAILVTDISARKRVERERERLLAELEQKNKELETLLYVASHDLRSPLVNVQGFSQRLGKSLDEVRRALEGAATLEGFSTAARPHLQERMPSSLEFIRASGIRMDAIINGLLTLSRAGRMVLRTGPLDMNAVLASCAKTLAYQFQSVDGTLEVEDLPPCRADPVQATQIIANLLDNAVKYRHADRPLRVRVSGEARGDVSVYCVEDNGVGISPEHQARIWEIFQRLDPQGPVLGEGLGLTLVRRMAERNGGRVRVESAPGLGSRFLLELPNG</sequence>
<dbReference type="SMART" id="SM00388">
    <property type="entry name" value="HisKA"/>
    <property type="match status" value="1"/>
</dbReference>
<protein>
    <recommendedName>
        <fullName evidence="2">histidine kinase</fullName>
        <ecNumber evidence="2">2.7.13.3</ecNumber>
    </recommendedName>
</protein>
<dbReference type="InterPro" id="IPR013767">
    <property type="entry name" value="PAS_fold"/>
</dbReference>
<evidence type="ECO:0000259" key="8">
    <source>
        <dbReference type="PROSITE" id="PS50109"/>
    </source>
</evidence>
<dbReference type="InterPro" id="IPR050351">
    <property type="entry name" value="BphY/WalK/GraS-like"/>
</dbReference>
<dbReference type="Pfam" id="PF00989">
    <property type="entry name" value="PAS"/>
    <property type="match status" value="2"/>
</dbReference>
<keyword evidence="5" id="KW-0418">Kinase</keyword>
<dbReference type="SUPFAM" id="SSF47384">
    <property type="entry name" value="Homodimeric domain of signal transducing histidine kinase"/>
    <property type="match status" value="1"/>
</dbReference>
<accession>A0AA48H225</accession>
<evidence type="ECO:0000256" key="3">
    <source>
        <dbReference type="ARBA" id="ARBA00022553"/>
    </source>
</evidence>
<dbReference type="InterPro" id="IPR036890">
    <property type="entry name" value="HATPase_C_sf"/>
</dbReference>
<evidence type="ECO:0000313" key="11">
    <source>
        <dbReference type="EMBL" id="BDU74578.1"/>
    </source>
</evidence>
<dbReference type="InterPro" id="IPR035965">
    <property type="entry name" value="PAS-like_dom_sf"/>
</dbReference>
<keyword evidence="6" id="KW-0472">Membrane</keyword>
<proteinExistence type="predicted"/>
<dbReference type="RefSeq" id="WP_316413253.1">
    <property type="nucleotide sequence ID" value="NZ_AP027080.1"/>
</dbReference>
<evidence type="ECO:0000256" key="6">
    <source>
        <dbReference type="ARBA" id="ARBA00023136"/>
    </source>
</evidence>
<evidence type="ECO:0000256" key="5">
    <source>
        <dbReference type="ARBA" id="ARBA00022777"/>
    </source>
</evidence>
<dbReference type="InterPro" id="IPR005467">
    <property type="entry name" value="His_kinase_dom"/>
</dbReference>
<dbReference type="Gene3D" id="3.30.565.10">
    <property type="entry name" value="Histidine kinase-like ATPase, C-terminal domain"/>
    <property type="match status" value="1"/>
</dbReference>
<dbReference type="Gene3D" id="1.10.287.130">
    <property type="match status" value="1"/>
</dbReference>
<dbReference type="InterPro" id="IPR003661">
    <property type="entry name" value="HisK_dim/P_dom"/>
</dbReference>
<dbReference type="EC" id="2.7.13.3" evidence="2"/>
<dbReference type="GO" id="GO:0000155">
    <property type="term" value="F:phosphorelay sensor kinase activity"/>
    <property type="evidence" value="ECO:0007669"/>
    <property type="project" value="InterPro"/>
</dbReference>
<dbReference type="Proteomes" id="UP001238179">
    <property type="component" value="Chromosome"/>
</dbReference>
<dbReference type="CDD" id="cd00130">
    <property type="entry name" value="PAS"/>
    <property type="match status" value="2"/>
</dbReference>
<dbReference type="CDD" id="cd00082">
    <property type="entry name" value="HisKA"/>
    <property type="match status" value="1"/>
</dbReference>
<dbReference type="PROSITE" id="PS50113">
    <property type="entry name" value="PAC"/>
    <property type="match status" value="2"/>
</dbReference>
<evidence type="ECO:0000259" key="10">
    <source>
        <dbReference type="PROSITE" id="PS50113"/>
    </source>
</evidence>
<dbReference type="EMBL" id="AP027080">
    <property type="protein sequence ID" value="BDU74578.1"/>
    <property type="molecule type" value="Genomic_DNA"/>
</dbReference>
<dbReference type="GO" id="GO:0000156">
    <property type="term" value="F:phosphorelay response regulator activity"/>
    <property type="evidence" value="ECO:0007669"/>
    <property type="project" value="TreeGrafter"/>
</dbReference>
<dbReference type="InterPro" id="IPR000700">
    <property type="entry name" value="PAS-assoc_C"/>
</dbReference>
<feature type="domain" description="PAS" evidence="9">
    <location>
        <begin position="283"/>
        <end position="336"/>
    </location>
</feature>
<dbReference type="Pfam" id="PF00512">
    <property type="entry name" value="HisKA"/>
    <property type="match status" value="1"/>
</dbReference>
<feature type="domain" description="PAC" evidence="10">
    <location>
        <begin position="107"/>
        <end position="158"/>
    </location>
</feature>
<evidence type="ECO:0000256" key="1">
    <source>
        <dbReference type="ARBA" id="ARBA00000085"/>
    </source>
</evidence>
<dbReference type="SMART" id="SM00091">
    <property type="entry name" value="PAS"/>
    <property type="match status" value="2"/>
</dbReference>
<gene>
    <name evidence="11" type="ORF">METEAL_37520</name>
</gene>
<comment type="catalytic activity">
    <reaction evidence="1">
        <text>ATP + protein L-histidine = ADP + protein N-phospho-L-histidine.</text>
        <dbReference type="EC" id="2.7.13.3"/>
    </reaction>
</comment>
<keyword evidence="12" id="KW-1185">Reference proteome</keyword>
<dbReference type="Pfam" id="PF02518">
    <property type="entry name" value="HATPase_c"/>
    <property type="match status" value="1"/>
</dbReference>
<feature type="domain" description="PAC" evidence="10">
    <location>
        <begin position="355"/>
        <end position="407"/>
    </location>
</feature>
<dbReference type="SUPFAM" id="SSF55785">
    <property type="entry name" value="PYP-like sensor domain (PAS domain)"/>
    <property type="match status" value="3"/>
</dbReference>
<organism evidence="11 12">
    <name type="scientific">Mesoterricola silvestris</name>
    <dbReference type="NCBI Taxonomy" id="2927979"/>
    <lineage>
        <taxon>Bacteria</taxon>
        <taxon>Pseudomonadati</taxon>
        <taxon>Acidobacteriota</taxon>
        <taxon>Holophagae</taxon>
        <taxon>Holophagales</taxon>
        <taxon>Holophagaceae</taxon>
        <taxon>Mesoterricola</taxon>
    </lineage>
</organism>
<dbReference type="NCBIfam" id="TIGR00229">
    <property type="entry name" value="sensory_box"/>
    <property type="match status" value="2"/>
</dbReference>
<dbReference type="InterPro" id="IPR000014">
    <property type="entry name" value="PAS"/>
</dbReference>
<dbReference type="GO" id="GO:0007234">
    <property type="term" value="P:osmosensory signaling via phosphorelay pathway"/>
    <property type="evidence" value="ECO:0007669"/>
    <property type="project" value="TreeGrafter"/>
</dbReference>
<dbReference type="InterPro" id="IPR036097">
    <property type="entry name" value="HisK_dim/P_sf"/>
</dbReference>
<evidence type="ECO:0000313" key="12">
    <source>
        <dbReference type="Proteomes" id="UP001238179"/>
    </source>
</evidence>
<dbReference type="Gene3D" id="3.30.450.20">
    <property type="entry name" value="PAS domain"/>
    <property type="match status" value="3"/>
</dbReference>
<dbReference type="PANTHER" id="PTHR42878:SF15">
    <property type="entry name" value="BACTERIOPHYTOCHROME"/>
    <property type="match status" value="1"/>
</dbReference>
<dbReference type="PROSITE" id="PS50109">
    <property type="entry name" value="HIS_KIN"/>
    <property type="match status" value="1"/>
</dbReference>
<evidence type="ECO:0000259" key="9">
    <source>
        <dbReference type="PROSITE" id="PS50112"/>
    </source>
</evidence>
<evidence type="ECO:0000256" key="7">
    <source>
        <dbReference type="SAM" id="Coils"/>
    </source>
</evidence>
<dbReference type="SUPFAM" id="SSF55874">
    <property type="entry name" value="ATPase domain of HSP90 chaperone/DNA topoisomerase II/histidine kinase"/>
    <property type="match status" value="1"/>
</dbReference>
<evidence type="ECO:0000256" key="4">
    <source>
        <dbReference type="ARBA" id="ARBA00022679"/>
    </source>
</evidence>
<keyword evidence="7" id="KW-0175">Coiled coil</keyword>
<dbReference type="Pfam" id="PF13426">
    <property type="entry name" value="PAS_9"/>
    <property type="match status" value="1"/>
</dbReference>
<dbReference type="GO" id="GO:0030295">
    <property type="term" value="F:protein kinase activator activity"/>
    <property type="evidence" value="ECO:0007669"/>
    <property type="project" value="TreeGrafter"/>
</dbReference>
<dbReference type="SMART" id="SM00387">
    <property type="entry name" value="HATPase_c"/>
    <property type="match status" value="1"/>
</dbReference>
<dbReference type="AlphaFoldDB" id="A0AA48H225"/>
<reference evidence="12" key="1">
    <citation type="journal article" date="2023" name="Int. J. Syst. Evol. Microbiol.">
        <title>Mesoterricola silvestris gen. nov., sp. nov., Mesoterricola sediminis sp. nov., Geothrix oryzae sp. nov., Geothrix edaphica sp. nov., Geothrix rubra sp. nov., and Geothrix limicola sp. nov., six novel members of Acidobacteriota isolated from soils.</title>
        <authorList>
            <person name="Itoh H."/>
            <person name="Sugisawa Y."/>
            <person name="Mise K."/>
            <person name="Xu Z."/>
            <person name="Kuniyasu M."/>
            <person name="Ushijima N."/>
            <person name="Kawano K."/>
            <person name="Kobayashi E."/>
            <person name="Shiratori Y."/>
            <person name="Masuda Y."/>
            <person name="Senoo K."/>
        </authorList>
    </citation>
    <scope>NUCLEOTIDE SEQUENCE [LARGE SCALE GENOMIC DNA]</scope>
    <source>
        <strain evidence="12">W79</strain>
    </source>
</reference>
<dbReference type="InterPro" id="IPR001610">
    <property type="entry name" value="PAC"/>
</dbReference>
<keyword evidence="3" id="KW-0597">Phosphoprotein</keyword>
<dbReference type="GO" id="GO:0006355">
    <property type="term" value="P:regulation of DNA-templated transcription"/>
    <property type="evidence" value="ECO:0007669"/>
    <property type="project" value="InterPro"/>
</dbReference>
<dbReference type="KEGG" id="msil:METEAL_37520"/>
<evidence type="ECO:0000256" key="2">
    <source>
        <dbReference type="ARBA" id="ARBA00012438"/>
    </source>
</evidence>
<dbReference type="PRINTS" id="PR00344">
    <property type="entry name" value="BCTRLSENSOR"/>
</dbReference>
<dbReference type="GO" id="GO:0016020">
    <property type="term" value="C:membrane"/>
    <property type="evidence" value="ECO:0007669"/>
    <property type="project" value="UniProtKB-SubCell"/>
</dbReference>
<feature type="coiled-coil region" evidence="7">
    <location>
        <begin position="398"/>
        <end position="429"/>
    </location>
</feature>
<name>A0AA48H225_9BACT</name>
<keyword evidence="4" id="KW-0808">Transferase</keyword>
<feature type="domain" description="Histidine kinase" evidence="8">
    <location>
        <begin position="425"/>
        <end position="658"/>
    </location>
</feature>
<dbReference type="PROSITE" id="PS50112">
    <property type="entry name" value="PAS"/>
    <property type="match status" value="1"/>
</dbReference>
<dbReference type="SMART" id="SM00086">
    <property type="entry name" value="PAC"/>
    <property type="match status" value="3"/>
</dbReference>